<organism evidence="2 3">
    <name type="scientific">Caerostris extrusa</name>
    <name type="common">Bark spider</name>
    <name type="synonym">Caerostris bankana</name>
    <dbReference type="NCBI Taxonomy" id="172846"/>
    <lineage>
        <taxon>Eukaryota</taxon>
        <taxon>Metazoa</taxon>
        <taxon>Ecdysozoa</taxon>
        <taxon>Arthropoda</taxon>
        <taxon>Chelicerata</taxon>
        <taxon>Arachnida</taxon>
        <taxon>Araneae</taxon>
        <taxon>Araneomorphae</taxon>
        <taxon>Entelegynae</taxon>
        <taxon>Araneoidea</taxon>
        <taxon>Araneidae</taxon>
        <taxon>Caerostris</taxon>
    </lineage>
</organism>
<accession>A0AAV4PGE8</accession>
<name>A0AAV4PGE8_CAEEX</name>
<reference evidence="2 3" key="1">
    <citation type="submission" date="2021-06" db="EMBL/GenBank/DDBJ databases">
        <title>Caerostris extrusa draft genome.</title>
        <authorList>
            <person name="Kono N."/>
            <person name="Arakawa K."/>
        </authorList>
    </citation>
    <scope>NUCLEOTIDE SEQUENCE [LARGE SCALE GENOMIC DNA]</scope>
</reference>
<gene>
    <name evidence="2" type="ORF">CEXT_585401</name>
</gene>
<feature type="region of interest" description="Disordered" evidence="1">
    <location>
        <begin position="1"/>
        <end position="22"/>
    </location>
</feature>
<dbReference type="Proteomes" id="UP001054945">
    <property type="component" value="Unassembled WGS sequence"/>
</dbReference>
<proteinExistence type="predicted"/>
<dbReference type="EMBL" id="BPLR01004616">
    <property type="protein sequence ID" value="GIX96174.1"/>
    <property type="molecule type" value="Genomic_DNA"/>
</dbReference>
<evidence type="ECO:0000313" key="3">
    <source>
        <dbReference type="Proteomes" id="UP001054945"/>
    </source>
</evidence>
<comment type="caution">
    <text evidence="2">The sequence shown here is derived from an EMBL/GenBank/DDBJ whole genome shotgun (WGS) entry which is preliminary data.</text>
</comment>
<evidence type="ECO:0000256" key="1">
    <source>
        <dbReference type="SAM" id="MobiDB-lite"/>
    </source>
</evidence>
<sequence>MRSLQHGSGIPLRPSSQQDRNSFNRLITMRQIATAAFNTRESGEQGMEATHIPRRWRSQMFREISHEWQGPSSSLNCSNS</sequence>
<dbReference type="AlphaFoldDB" id="A0AAV4PGE8"/>
<keyword evidence="3" id="KW-1185">Reference proteome</keyword>
<evidence type="ECO:0000313" key="2">
    <source>
        <dbReference type="EMBL" id="GIX96174.1"/>
    </source>
</evidence>
<protein>
    <submittedName>
        <fullName evidence="2">Uncharacterized protein</fullName>
    </submittedName>
</protein>